<evidence type="ECO:0000256" key="6">
    <source>
        <dbReference type="SAM" id="MobiDB-lite"/>
    </source>
</evidence>
<accession>A0A1H6PNJ1</accession>
<dbReference type="PANTHER" id="PTHR21964">
    <property type="entry name" value="BREAST CANCER METASTASIS-SUPPRESSOR 1"/>
    <property type="match status" value="1"/>
</dbReference>
<keyword evidence="4" id="KW-0804">Transcription</keyword>
<organism evidence="7 9">
    <name type="scientific">Yarrowia lipolytica</name>
    <name type="common">Candida lipolytica</name>
    <dbReference type="NCBI Taxonomy" id="4952"/>
    <lineage>
        <taxon>Eukaryota</taxon>
        <taxon>Fungi</taxon>
        <taxon>Dikarya</taxon>
        <taxon>Ascomycota</taxon>
        <taxon>Saccharomycotina</taxon>
        <taxon>Dipodascomycetes</taxon>
        <taxon>Dipodascales</taxon>
        <taxon>Dipodascales incertae sedis</taxon>
        <taxon>Yarrowia</taxon>
    </lineage>
</organism>
<dbReference type="Pfam" id="PF08598">
    <property type="entry name" value="Sds3"/>
    <property type="match status" value="1"/>
</dbReference>
<dbReference type="GO" id="GO:0005654">
    <property type="term" value="C:nucleoplasm"/>
    <property type="evidence" value="ECO:0007669"/>
    <property type="project" value="UniProtKB-ARBA"/>
</dbReference>
<feature type="region of interest" description="Disordered" evidence="6">
    <location>
        <begin position="147"/>
        <end position="285"/>
    </location>
</feature>
<comment type="subcellular location">
    <subcellularLocation>
        <location evidence="1">Nucleus</location>
    </subcellularLocation>
</comment>
<evidence type="ECO:0000313" key="9">
    <source>
        <dbReference type="Proteomes" id="UP000182444"/>
    </source>
</evidence>
<dbReference type="eggNOG" id="KOG4466">
    <property type="taxonomic scope" value="Eukaryota"/>
</dbReference>
<evidence type="ECO:0000313" key="7">
    <source>
        <dbReference type="EMBL" id="AOW07701.1"/>
    </source>
</evidence>
<dbReference type="AlphaFoldDB" id="A0A1H6PNJ1"/>
<dbReference type="VEuPathDB" id="FungiDB:YALI0_F25663g"/>
<dbReference type="EMBL" id="KZ858988">
    <property type="protein sequence ID" value="RDW26048.1"/>
    <property type="molecule type" value="Genomic_DNA"/>
</dbReference>
<protein>
    <submittedName>
        <fullName evidence="8">Sds3-like protein</fullName>
    </submittedName>
</protein>
<dbReference type="VEuPathDB" id="FungiDB:YALI1_F32989g"/>
<reference evidence="7 9" key="1">
    <citation type="journal article" date="2016" name="PLoS ONE">
        <title>Sequence Assembly of Yarrowia lipolytica Strain W29/CLIB89 Shows Transposable Element Diversity.</title>
        <authorList>
            <person name="Magnan C."/>
            <person name="Yu J."/>
            <person name="Chang I."/>
            <person name="Jahn E."/>
            <person name="Kanomata Y."/>
            <person name="Wu J."/>
            <person name="Zeller M."/>
            <person name="Oakes M."/>
            <person name="Baldi P."/>
            <person name="Sandmeyer S."/>
        </authorList>
    </citation>
    <scope>NUCLEOTIDE SEQUENCE [LARGE SCALE GENOMIC DNA]</scope>
    <source>
        <strain evidence="7">CLIB89</strain>
        <strain evidence="9">CLIB89(W29)</strain>
    </source>
</reference>
<keyword evidence="5" id="KW-0539">Nucleus</keyword>
<gene>
    <name evidence="8" type="ORF">B0I71DRAFT_35748</name>
    <name evidence="7" type="ORF">YALI1_F32989g</name>
</gene>
<evidence type="ECO:0000313" key="8">
    <source>
        <dbReference type="EMBL" id="RDW26048.1"/>
    </source>
</evidence>
<reference evidence="8 10" key="2">
    <citation type="submission" date="2018-07" db="EMBL/GenBank/DDBJ databases">
        <title>Draft Genome Assemblies for Five Robust Yarrowia lipolytica Strains Exhibiting High Lipid Production and Pentose Sugar Utilization and Sugar Alcohol Secretion from Undetoxified Lignocellulosic Biomass Hydrolysates.</title>
        <authorList>
            <consortium name="DOE Joint Genome Institute"/>
            <person name="Walker C."/>
            <person name="Ryu S."/>
            <person name="Na H."/>
            <person name="Zane M."/>
            <person name="LaButti K."/>
            <person name="Lipzen A."/>
            <person name="Haridas S."/>
            <person name="Barry K."/>
            <person name="Grigoriev I.V."/>
            <person name="Quarterman J."/>
            <person name="Slininger P."/>
            <person name="Dien B."/>
            <person name="Trinh C.T."/>
        </authorList>
    </citation>
    <scope>NUCLEOTIDE SEQUENCE [LARGE SCALE GENOMIC DNA]</scope>
    <source>
        <strain evidence="8 10">YB392</strain>
    </source>
</reference>
<evidence type="ECO:0000256" key="2">
    <source>
        <dbReference type="ARBA" id="ARBA00022491"/>
    </source>
</evidence>
<dbReference type="RefSeq" id="XP_505877.1">
    <property type="nucleotide sequence ID" value="XM_505877.1"/>
</dbReference>
<name>A0A1H6PNJ1_YARLL</name>
<keyword evidence="3" id="KW-0805">Transcription regulation</keyword>
<keyword evidence="2" id="KW-0678">Repressor</keyword>
<evidence type="ECO:0000256" key="5">
    <source>
        <dbReference type="ARBA" id="ARBA00023242"/>
    </source>
</evidence>
<proteinExistence type="predicted"/>
<sequence>MLAKKDKRRQSIAYRLGHISDMFESDRDRHYRDMLRTLQNTLSSLHAGSNMDFLEKLVDLEETRDKGLVQLKLWEQYQLDSVNSEYDAEVAVAEEDYTRMVKMVQERLMSRITLQRKRLREDRAVLDIANDNMLLLSGAGNRSSYTNEMSLDDRGSSPFLSAGDFERRPVRRSRITHTNDYDDSAMSGRESGSSKRRRGGTTENDGYRSGGIPSEDNAFSDRDGGLEGLLFKGEESERPGRGQGGHGSSRHSRSYQGVTPLKTEDAKDDLNQIKSGIMSAKKIKR</sequence>
<dbReference type="OrthoDB" id="70376at2759"/>
<evidence type="ECO:0000313" key="10">
    <source>
        <dbReference type="Proteomes" id="UP000256601"/>
    </source>
</evidence>
<evidence type="ECO:0000256" key="1">
    <source>
        <dbReference type="ARBA" id="ARBA00004123"/>
    </source>
</evidence>
<evidence type="ECO:0000256" key="3">
    <source>
        <dbReference type="ARBA" id="ARBA00023015"/>
    </source>
</evidence>
<feature type="compositionally biased region" description="Basic and acidic residues" evidence="6">
    <location>
        <begin position="262"/>
        <end position="271"/>
    </location>
</feature>
<dbReference type="EMBL" id="CP017558">
    <property type="protein sequence ID" value="AOW07701.1"/>
    <property type="molecule type" value="Genomic_DNA"/>
</dbReference>
<dbReference type="Proteomes" id="UP000256601">
    <property type="component" value="Unassembled WGS sequence"/>
</dbReference>
<dbReference type="Proteomes" id="UP000182444">
    <property type="component" value="Chromosome 1F"/>
</dbReference>
<dbReference type="SMART" id="SM01401">
    <property type="entry name" value="Sds3"/>
    <property type="match status" value="1"/>
</dbReference>
<dbReference type="GeneID" id="2907772"/>
<dbReference type="GO" id="GO:0010468">
    <property type="term" value="P:regulation of gene expression"/>
    <property type="evidence" value="ECO:0007669"/>
    <property type="project" value="UniProtKB-ARBA"/>
</dbReference>
<evidence type="ECO:0000256" key="4">
    <source>
        <dbReference type="ARBA" id="ARBA00023163"/>
    </source>
</evidence>
<dbReference type="KEGG" id="yli:2907772"/>
<dbReference type="InterPro" id="IPR013907">
    <property type="entry name" value="Sds3"/>
</dbReference>